<gene>
    <name evidence="1" type="ORF">B4167_2766</name>
</gene>
<evidence type="ECO:0000313" key="2">
    <source>
        <dbReference type="Proteomes" id="UP000032076"/>
    </source>
</evidence>
<proteinExistence type="predicted"/>
<dbReference type="Proteomes" id="UP000032076">
    <property type="component" value="Unassembled WGS sequence"/>
</dbReference>
<sequence>MNHFEQKMRNIYFKKHFFHIFCKNLFFMQEILGKSTENRYFIQDFIC</sequence>
<accession>A0A0D0ERT6</accession>
<reference evidence="1 2" key="1">
    <citation type="submission" date="2015-01" db="EMBL/GenBank/DDBJ databases">
        <title>Draft Genome Sequences of Four Bacillus thermoamylovorans Strains, Isolated From Food Products.</title>
        <authorList>
            <person name="Krawcyk A.O."/>
            <person name="Berendsen E.M."/>
            <person name="Eijlander R.T."/>
            <person name="de Jong A."/>
            <person name="Wells-Bennik M."/>
            <person name="Kuipers O.P."/>
        </authorList>
    </citation>
    <scope>NUCLEOTIDE SEQUENCE [LARGE SCALE GENOMIC DNA]</scope>
    <source>
        <strain evidence="1 2">B4167</strain>
    </source>
</reference>
<dbReference type="AlphaFoldDB" id="A0A0D0ERT6"/>
<protein>
    <submittedName>
        <fullName evidence="1">Uncharacterized protein</fullName>
    </submittedName>
</protein>
<comment type="caution">
    <text evidence="1">The sequence shown here is derived from an EMBL/GenBank/DDBJ whole genome shotgun (WGS) entry which is preliminary data.</text>
</comment>
<evidence type="ECO:0000313" key="1">
    <source>
        <dbReference type="EMBL" id="KIO72715.1"/>
    </source>
</evidence>
<dbReference type="EMBL" id="JXLU01000084">
    <property type="protein sequence ID" value="KIO72715.1"/>
    <property type="molecule type" value="Genomic_DNA"/>
</dbReference>
<name>A0A0D0ERT6_9BACI</name>
<organism evidence="1 2">
    <name type="scientific">Caldibacillus thermoamylovorans</name>
    <dbReference type="NCBI Taxonomy" id="35841"/>
    <lineage>
        <taxon>Bacteria</taxon>
        <taxon>Bacillati</taxon>
        <taxon>Bacillota</taxon>
        <taxon>Bacilli</taxon>
        <taxon>Bacillales</taxon>
        <taxon>Bacillaceae</taxon>
        <taxon>Caldibacillus</taxon>
    </lineage>
</organism>